<dbReference type="Proteomes" id="UP001138686">
    <property type="component" value="Unassembled WGS sequence"/>
</dbReference>
<reference evidence="1" key="1">
    <citation type="submission" date="2021-07" db="EMBL/GenBank/DDBJ databases">
        <title>Aureisphaera sp. CAU 1614 isolated from sea sediment.</title>
        <authorList>
            <person name="Kim W."/>
        </authorList>
    </citation>
    <scope>NUCLEOTIDE SEQUENCE</scope>
    <source>
        <strain evidence="1">CAU 1614</strain>
    </source>
</reference>
<dbReference type="RefSeq" id="WP_219051174.1">
    <property type="nucleotide sequence ID" value="NZ_JAHWDP010000001.1"/>
</dbReference>
<organism evidence="1 2">
    <name type="scientific">Halomarinibacterium sedimenti</name>
    <dbReference type="NCBI Taxonomy" id="2857106"/>
    <lineage>
        <taxon>Bacteria</taxon>
        <taxon>Pseudomonadati</taxon>
        <taxon>Bacteroidota</taxon>
        <taxon>Flavobacteriia</taxon>
        <taxon>Flavobacteriales</taxon>
        <taxon>Flavobacteriaceae</taxon>
        <taxon>Halomarinibacterium</taxon>
    </lineage>
</organism>
<proteinExistence type="predicted"/>
<evidence type="ECO:0000313" key="2">
    <source>
        <dbReference type="Proteomes" id="UP001138686"/>
    </source>
</evidence>
<dbReference type="AlphaFoldDB" id="A0A9X1JUQ1"/>
<evidence type="ECO:0000313" key="1">
    <source>
        <dbReference type="EMBL" id="MBW2937084.1"/>
    </source>
</evidence>
<comment type="caution">
    <text evidence="1">The sequence shown here is derived from an EMBL/GenBank/DDBJ whole genome shotgun (WGS) entry which is preliminary data.</text>
</comment>
<sequence length="83" mass="9466">MNYNSPTKSFSFSGIVCSTFGHDYLITRKVTNHIKEYRCSHCGKEVTNTFSGNLEILTSKNKKINSSLALFFEKKMKRYSVAS</sequence>
<dbReference type="EMBL" id="JAHWDP010000001">
    <property type="protein sequence ID" value="MBW2937084.1"/>
    <property type="molecule type" value="Genomic_DNA"/>
</dbReference>
<accession>A0A9X1JUQ1</accession>
<protein>
    <submittedName>
        <fullName evidence="1">Uncharacterized protein</fullName>
    </submittedName>
</protein>
<name>A0A9X1JUQ1_9FLAO</name>
<keyword evidence="2" id="KW-1185">Reference proteome</keyword>
<gene>
    <name evidence="1" type="ORF">KXJ69_03140</name>
</gene>